<dbReference type="InterPro" id="IPR003660">
    <property type="entry name" value="HAMP_dom"/>
</dbReference>
<keyword evidence="4" id="KW-0597">Phosphoprotein</keyword>
<dbReference type="EMBL" id="BONC01000009">
    <property type="protein sequence ID" value="GIF55665.1"/>
    <property type="molecule type" value="Genomic_DNA"/>
</dbReference>
<dbReference type="PANTHER" id="PTHR45436">
    <property type="entry name" value="SENSOR HISTIDINE KINASE YKOH"/>
    <property type="match status" value="1"/>
</dbReference>
<dbReference type="Gene3D" id="3.30.565.10">
    <property type="entry name" value="Histidine kinase-like ATPase, C-terminal domain"/>
    <property type="match status" value="1"/>
</dbReference>
<reference evidence="15 16" key="1">
    <citation type="submission" date="2021-01" db="EMBL/GenBank/DDBJ databases">
        <title>Whole genome shotgun sequence of Asanoa iriomotensis NBRC 100142.</title>
        <authorList>
            <person name="Komaki H."/>
            <person name="Tamura T."/>
        </authorList>
    </citation>
    <scope>NUCLEOTIDE SEQUENCE [LARGE SCALE GENOMIC DNA]</scope>
    <source>
        <strain evidence="15 16">NBRC 100142</strain>
    </source>
</reference>
<dbReference type="Gene3D" id="6.10.340.10">
    <property type="match status" value="1"/>
</dbReference>
<name>A0ABQ4BYV4_9ACTN</name>
<dbReference type="PANTHER" id="PTHR45436:SF5">
    <property type="entry name" value="SENSOR HISTIDINE KINASE TRCS"/>
    <property type="match status" value="1"/>
</dbReference>
<dbReference type="PROSITE" id="PS50109">
    <property type="entry name" value="HIS_KIN"/>
    <property type="match status" value="1"/>
</dbReference>
<dbReference type="SUPFAM" id="SSF158472">
    <property type="entry name" value="HAMP domain-like"/>
    <property type="match status" value="1"/>
</dbReference>
<dbReference type="Proteomes" id="UP000624325">
    <property type="component" value="Unassembled WGS sequence"/>
</dbReference>
<evidence type="ECO:0000256" key="9">
    <source>
        <dbReference type="ARBA" id="ARBA00023012"/>
    </source>
</evidence>
<dbReference type="PRINTS" id="PR00344">
    <property type="entry name" value="BCTRLSENSOR"/>
</dbReference>
<evidence type="ECO:0000256" key="7">
    <source>
        <dbReference type="ARBA" id="ARBA00022777"/>
    </source>
</evidence>
<keyword evidence="7 15" id="KW-0418">Kinase</keyword>
<comment type="subcellular location">
    <subcellularLocation>
        <location evidence="2">Cell membrane</location>
    </subcellularLocation>
</comment>
<dbReference type="GO" id="GO:0016301">
    <property type="term" value="F:kinase activity"/>
    <property type="evidence" value="ECO:0007669"/>
    <property type="project" value="UniProtKB-KW"/>
</dbReference>
<comment type="caution">
    <text evidence="15">The sequence shown here is derived from an EMBL/GenBank/DDBJ whole genome shotgun (WGS) entry which is preliminary data.</text>
</comment>
<comment type="catalytic activity">
    <reaction evidence="1">
        <text>ATP + protein L-histidine = ADP + protein N-phospho-L-histidine.</text>
        <dbReference type="EC" id="2.7.13.3"/>
    </reaction>
</comment>
<dbReference type="SUPFAM" id="SSF47384">
    <property type="entry name" value="Homodimeric domain of signal transducing histidine kinase"/>
    <property type="match status" value="1"/>
</dbReference>
<evidence type="ECO:0000256" key="6">
    <source>
        <dbReference type="ARBA" id="ARBA00022692"/>
    </source>
</evidence>
<dbReference type="InterPro" id="IPR036097">
    <property type="entry name" value="HisK_dim/P_sf"/>
</dbReference>
<evidence type="ECO:0000256" key="10">
    <source>
        <dbReference type="ARBA" id="ARBA00023136"/>
    </source>
</evidence>
<dbReference type="EC" id="2.7.13.3" evidence="3"/>
<feature type="compositionally biased region" description="Low complexity" evidence="11">
    <location>
        <begin position="109"/>
        <end position="120"/>
    </location>
</feature>
<evidence type="ECO:0000313" key="16">
    <source>
        <dbReference type="Proteomes" id="UP000624325"/>
    </source>
</evidence>
<feature type="region of interest" description="Disordered" evidence="11">
    <location>
        <begin position="107"/>
        <end position="126"/>
    </location>
</feature>
<dbReference type="Gene3D" id="1.10.287.130">
    <property type="match status" value="1"/>
</dbReference>
<evidence type="ECO:0000256" key="2">
    <source>
        <dbReference type="ARBA" id="ARBA00004236"/>
    </source>
</evidence>
<evidence type="ECO:0000256" key="11">
    <source>
        <dbReference type="SAM" id="MobiDB-lite"/>
    </source>
</evidence>
<dbReference type="InterPro" id="IPR005467">
    <property type="entry name" value="His_kinase_dom"/>
</dbReference>
<dbReference type="Pfam" id="PF00672">
    <property type="entry name" value="HAMP"/>
    <property type="match status" value="1"/>
</dbReference>
<dbReference type="SMART" id="SM00387">
    <property type="entry name" value="HATPase_c"/>
    <property type="match status" value="1"/>
</dbReference>
<keyword evidence="8 12" id="KW-1133">Transmembrane helix</keyword>
<feature type="domain" description="Histidine kinase" evidence="13">
    <location>
        <begin position="255"/>
        <end position="463"/>
    </location>
</feature>
<dbReference type="CDD" id="cd00075">
    <property type="entry name" value="HATPase"/>
    <property type="match status" value="1"/>
</dbReference>
<dbReference type="InterPro" id="IPR036890">
    <property type="entry name" value="HATPase_C_sf"/>
</dbReference>
<dbReference type="InterPro" id="IPR003594">
    <property type="entry name" value="HATPase_dom"/>
</dbReference>
<evidence type="ECO:0000256" key="5">
    <source>
        <dbReference type="ARBA" id="ARBA00022679"/>
    </source>
</evidence>
<keyword evidence="6 12" id="KW-0812">Transmembrane</keyword>
<evidence type="ECO:0000256" key="12">
    <source>
        <dbReference type="SAM" id="Phobius"/>
    </source>
</evidence>
<feature type="domain" description="HAMP" evidence="14">
    <location>
        <begin position="194"/>
        <end position="247"/>
    </location>
</feature>
<dbReference type="PROSITE" id="PS50885">
    <property type="entry name" value="HAMP"/>
    <property type="match status" value="1"/>
</dbReference>
<evidence type="ECO:0000313" key="15">
    <source>
        <dbReference type="EMBL" id="GIF55665.1"/>
    </source>
</evidence>
<gene>
    <name evidence="15" type="ORF">Air01nite_17600</name>
</gene>
<keyword evidence="9" id="KW-0902">Two-component regulatory system</keyword>
<dbReference type="Pfam" id="PF02518">
    <property type="entry name" value="HATPase_c"/>
    <property type="match status" value="1"/>
</dbReference>
<dbReference type="CDD" id="cd06225">
    <property type="entry name" value="HAMP"/>
    <property type="match status" value="1"/>
</dbReference>
<evidence type="ECO:0000256" key="1">
    <source>
        <dbReference type="ARBA" id="ARBA00000085"/>
    </source>
</evidence>
<dbReference type="SMART" id="SM00388">
    <property type="entry name" value="HisKA"/>
    <property type="match status" value="1"/>
</dbReference>
<feature type="transmembrane region" description="Helical" evidence="12">
    <location>
        <begin position="21"/>
        <end position="45"/>
    </location>
</feature>
<dbReference type="InterPro" id="IPR003661">
    <property type="entry name" value="HisK_dim/P_dom"/>
</dbReference>
<organism evidence="15 16">
    <name type="scientific">Asanoa iriomotensis</name>
    <dbReference type="NCBI Taxonomy" id="234613"/>
    <lineage>
        <taxon>Bacteria</taxon>
        <taxon>Bacillati</taxon>
        <taxon>Actinomycetota</taxon>
        <taxon>Actinomycetes</taxon>
        <taxon>Micromonosporales</taxon>
        <taxon>Micromonosporaceae</taxon>
        <taxon>Asanoa</taxon>
    </lineage>
</organism>
<evidence type="ECO:0000256" key="4">
    <source>
        <dbReference type="ARBA" id="ARBA00022553"/>
    </source>
</evidence>
<dbReference type="InterPro" id="IPR004358">
    <property type="entry name" value="Sig_transdc_His_kin-like_C"/>
</dbReference>
<evidence type="ECO:0000256" key="3">
    <source>
        <dbReference type="ARBA" id="ARBA00012438"/>
    </source>
</evidence>
<evidence type="ECO:0000259" key="13">
    <source>
        <dbReference type="PROSITE" id="PS50109"/>
    </source>
</evidence>
<dbReference type="CDD" id="cd00082">
    <property type="entry name" value="HisKA"/>
    <property type="match status" value="1"/>
</dbReference>
<dbReference type="PROSITE" id="PS51257">
    <property type="entry name" value="PROKAR_LIPOPROTEIN"/>
    <property type="match status" value="1"/>
</dbReference>
<evidence type="ECO:0000256" key="8">
    <source>
        <dbReference type="ARBA" id="ARBA00022989"/>
    </source>
</evidence>
<dbReference type="SUPFAM" id="SSF55874">
    <property type="entry name" value="ATPase domain of HSP90 chaperone/DNA topoisomerase II/histidine kinase"/>
    <property type="match status" value="1"/>
</dbReference>
<keyword evidence="10 12" id="KW-0472">Membrane</keyword>
<dbReference type="InterPro" id="IPR050428">
    <property type="entry name" value="TCS_sensor_his_kinase"/>
</dbReference>
<evidence type="ECO:0000259" key="14">
    <source>
        <dbReference type="PROSITE" id="PS50885"/>
    </source>
</evidence>
<protein>
    <recommendedName>
        <fullName evidence="3">histidine kinase</fullName>
        <ecNumber evidence="3">2.7.13.3</ecNumber>
    </recommendedName>
</protein>
<sequence>MTAAVRRITQPWTARLGGVRVRSALAAAAVVACAVLVAGVGLLLATRATLTGNLDAAATQRAGQVVAALQADDPTRLAQTLQPAAGDRTAVQVLDSSGRVLDASPDLGTRPALTAARPAPGQTVTQQRLLSPDDEDEFRILATGAQTADGARVVVVGQSLRPVNESLEVIVRAALVGVPALALVVGLATYFFVGKSLRPVEAIRRRVSTITASDLRTRVPVPAARDEVAALAETMNAMLDRLDGAARTQRRFVADASHELRSPLATLQVGLELLEATDSGHGRQLRRMRGETARLSRIISDLLLLARADEHGLTVRHDDVDLDDLAYVERDRLHAEHPELRIESRIRPARVRGDAHQLDRVIRNLCDNAARYARQVVTLTVTVGPDGTDLRVDDDGPGIDEAERERVFDRFVRLDDSRTRSDGGSGLGLAIAHEIVASHGGRITAETSSSGGASLHVWLPPADL</sequence>
<dbReference type="SMART" id="SM00304">
    <property type="entry name" value="HAMP"/>
    <property type="match status" value="1"/>
</dbReference>
<accession>A0ABQ4BYV4</accession>
<keyword evidence="16" id="KW-1185">Reference proteome</keyword>
<proteinExistence type="predicted"/>
<dbReference type="Pfam" id="PF00512">
    <property type="entry name" value="HisKA"/>
    <property type="match status" value="1"/>
</dbReference>
<keyword evidence="5" id="KW-0808">Transferase</keyword>